<dbReference type="Pfam" id="PF01494">
    <property type="entry name" value="FAD_binding_3"/>
    <property type="match status" value="1"/>
</dbReference>
<evidence type="ECO:0000256" key="2">
    <source>
        <dbReference type="ARBA" id="ARBA00022630"/>
    </source>
</evidence>
<dbReference type="PANTHER" id="PTHR46496">
    <property type="match status" value="1"/>
</dbReference>
<dbReference type="GO" id="GO:0071949">
    <property type="term" value="F:FAD binding"/>
    <property type="evidence" value="ECO:0007669"/>
    <property type="project" value="InterPro"/>
</dbReference>
<dbReference type="Proteomes" id="UP000295087">
    <property type="component" value="Unassembled WGS sequence"/>
</dbReference>
<dbReference type="InterPro" id="IPR002938">
    <property type="entry name" value="FAD-bd"/>
</dbReference>
<evidence type="ECO:0000313" key="6">
    <source>
        <dbReference type="EMBL" id="TDP41628.1"/>
    </source>
</evidence>
<gene>
    <name evidence="6" type="ORF">DFR75_101731</name>
</gene>
<name>A0A4R6PSC1_NOCIG</name>
<sequence length="399" mass="42844">MSTANGRVIILGGGIGGLSTSIALRRVGIDAPLFEQAPAFGTVGASLQIWVKGMKAFAELGLAEQIRARGADVHRQQFFNQDGTPLYHAPLAAMAQRYDAPMPVMIRRAEVIDTLAGSPDLGAINFNHKAIDITQDDSGVTVTFDNGHRERADLLVAADGINSATRQQIFPEVELRTASYRLVHAVADHVPPFGRNMFTLLFGRGNRIAIKDCGNNNVFWVAGLARPTLELDTPTGTVKDDLLRRFEVFPAAVRDLIAATPPEVMLHHNVRALGPMPAWSSGRIVFLGDAAHAVTPNLGRGASEGIVDAITLANHLGSIDVGDGAAVARALSSYEKARRPEAEALQKASWKIGTISSWDGFAATKVRDLMMKTVVGKTQVAKMHAEFEVAVPRLGHLVE</sequence>
<comment type="cofactor">
    <cofactor evidence="1">
        <name>FAD</name>
        <dbReference type="ChEBI" id="CHEBI:57692"/>
    </cofactor>
</comment>
<dbReference type="RefSeq" id="WP_067492640.1">
    <property type="nucleotide sequence ID" value="NZ_JBHXPO010000001.1"/>
</dbReference>
<organism evidence="6 7">
    <name type="scientific">Nocardia ignorata</name>
    <dbReference type="NCBI Taxonomy" id="145285"/>
    <lineage>
        <taxon>Bacteria</taxon>
        <taxon>Bacillati</taxon>
        <taxon>Actinomycetota</taxon>
        <taxon>Actinomycetes</taxon>
        <taxon>Mycobacteriales</taxon>
        <taxon>Nocardiaceae</taxon>
        <taxon>Nocardia</taxon>
    </lineage>
</organism>
<evidence type="ECO:0000313" key="7">
    <source>
        <dbReference type="Proteomes" id="UP000295087"/>
    </source>
</evidence>
<dbReference type="Gene3D" id="3.50.50.60">
    <property type="entry name" value="FAD/NAD(P)-binding domain"/>
    <property type="match status" value="1"/>
</dbReference>
<proteinExistence type="predicted"/>
<evidence type="ECO:0000256" key="1">
    <source>
        <dbReference type="ARBA" id="ARBA00001974"/>
    </source>
</evidence>
<keyword evidence="3" id="KW-0274">FAD</keyword>
<dbReference type="GO" id="GO:0016491">
    <property type="term" value="F:oxidoreductase activity"/>
    <property type="evidence" value="ECO:0007669"/>
    <property type="project" value="UniProtKB-KW"/>
</dbReference>
<dbReference type="EMBL" id="SNXK01000001">
    <property type="protein sequence ID" value="TDP41628.1"/>
    <property type="molecule type" value="Genomic_DNA"/>
</dbReference>
<dbReference type="SUPFAM" id="SSF51905">
    <property type="entry name" value="FAD/NAD(P)-binding domain"/>
    <property type="match status" value="1"/>
</dbReference>
<evidence type="ECO:0000259" key="5">
    <source>
        <dbReference type="Pfam" id="PF01494"/>
    </source>
</evidence>
<evidence type="ECO:0000256" key="4">
    <source>
        <dbReference type="ARBA" id="ARBA00023002"/>
    </source>
</evidence>
<accession>A0A4R6PSC1</accession>
<evidence type="ECO:0000256" key="3">
    <source>
        <dbReference type="ARBA" id="ARBA00022827"/>
    </source>
</evidence>
<keyword evidence="2" id="KW-0285">Flavoprotein</keyword>
<dbReference type="PRINTS" id="PR00420">
    <property type="entry name" value="RNGMNOXGNASE"/>
</dbReference>
<reference evidence="6 7" key="1">
    <citation type="submission" date="2019-03" db="EMBL/GenBank/DDBJ databases">
        <title>Genomic Encyclopedia of Type Strains, Phase IV (KMG-IV): sequencing the most valuable type-strain genomes for metagenomic binning, comparative biology and taxonomic classification.</title>
        <authorList>
            <person name="Goeker M."/>
        </authorList>
    </citation>
    <scope>NUCLEOTIDE SEQUENCE [LARGE SCALE GENOMIC DNA]</scope>
    <source>
        <strain evidence="6 7">DSM 44496</strain>
    </source>
</reference>
<dbReference type="AlphaFoldDB" id="A0A4R6PSC1"/>
<feature type="domain" description="FAD-binding" evidence="5">
    <location>
        <begin position="7"/>
        <end position="347"/>
    </location>
</feature>
<dbReference type="PANTHER" id="PTHR46496:SF1">
    <property type="entry name" value="ZEAXANTHIN EPOXIDASE, CHLOROPLASTIC"/>
    <property type="match status" value="1"/>
</dbReference>
<protein>
    <submittedName>
        <fullName evidence="6">2-polyprenyl-6-methoxyphenol hydroxylase-like FAD-dependent oxidoreductase</fullName>
    </submittedName>
</protein>
<comment type="caution">
    <text evidence="6">The sequence shown here is derived from an EMBL/GenBank/DDBJ whole genome shotgun (WGS) entry which is preliminary data.</text>
</comment>
<keyword evidence="7" id="KW-1185">Reference proteome</keyword>
<keyword evidence="4" id="KW-0560">Oxidoreductase</keyword>
<dbReference type="InterPro" id="IPR036188">
    <property type="entry name" value="FAD/NAD-bd_sf"/>
</dbReference>